<evidence type="ECO:0000256" key="4">
    <source>
        <dbReference type="ARBA" id="ARBA00023136"/>
    </source>
</evidence>
<reference evidence="7 8" key="1">
    <citation type="journal article" date="2016" name="Int. J. Syst. Evol. Microbiol.">
        <title>Labrenzia salina sp. nov., isolated from the rhizosphere of the halophyte Arthrocnemum macrostachyum.</title>
        <authorList>
            <person name="Camacho M."/>
            <person name="Redondo-Gomez S."/>
            <person name="Rodriguez-Llorente I."/>
            <person name="Rohde M."/>
            <person name="Sproer C."/>
            <person name="Schumann P."/>
            <person name="Klenk H.P."/>
            <person name="Montero-Calasanz M.D.C."/>
        </authorList>
    </citation>
    <scope>NUCLEOTIDE SEQUENCE [LARGE SCALE GENOMIC DNA]</scope>
    <source>
        <strain evidence="7 8">DSM 29163</strain>
    </source>
</reference>
<evidence type="ECO:0000256" key="3">
    <source>
        <dbReference type="ARBA" id="ARBA00022989"/>
    </source>
</evidence>
<feature type="transmembrane region" description="Helical" evidence="6">
    <location>
        <begin position="181"/>
        <end position="204"/>
    </location>
</feature>
<evidence type="ECO:0000256" key="6">
    <source>
        <dbReference type="SAM" id="Phobius"/>
    </source>
</evidence>
<gene>
    <name evidence="7" type="ORF">ON753_26170</name>
</gene>
<evidence type="ECO:0000256" key="5">
    <source>
        <dbReference type="SAM" id="MobiDB-lite"/>
    </source>
</evidence>
<comment type="caution">
    <text evidence="7">The sequence shown here is derived from an EMBL/GenBank/DDBJ whole genome shotgun (WGS) entry which is preliminary data.</text>
</comment>
<evidence type="ECO:0000256" key="1">
    <source>
        <dbReference type="ARBA" id="ARBA00004141"/>
    </source>
</evidence>
<comment type="subcellular location">
    <subcellularLocation>
        <location evidence="1">Membrane</location>
        <topology evidence="1">Multi-pass membrane protein</topology>
    </subcellularLocation>
</comment>
<keyword evidence="3 6" id="KW-1133">Transmembrane helix</keyword>
<evidence type="ECO:0000256" key="2">
    <source>
        <dbReference type="ARBA" id="ARBA00022692"/>
    </source>
</evidence>
<evidence type="ECO:0000313" key="7">
    <source>
        <dbReference type="EMBL" id="MCX2725804.1"/>
    </source>
</evidence>
<proteinExistence type="predicted"/>
<feature type="compositionally biased region" description="Basic and acidic residues" evidence="5">
    <location>
        <begin position="57"/>
        <end position="92"/>
    </location>
</feature>
<keyword evidence="8" id="KW-1185">Reference proteome</keyword>
<dbReference type="Pfam" id="PF05128">
    <property type="entry name" value="DUF697"/>
    <property type="match status" value="1"/>
</dbReference>
<dbReference type="InterPro" id="IPR021147">
    <property type="entry name" value="DUF697"/>
</dbReference>
<feature type="transmembrane region" description="Helical" evidence="6">
    <location>
        <begin position="152"/>
        <end position="174"/>
    </location>
</feature>
<protein>
    <submittedName>
        <fullName evidence="7">YcjF family protein</fullName>
    </submittedName>
</protein>
<accession>A0ABT3R9L9</accession>
<evidence type="ECO:0000313" key="8">
    <source>
        <dbReference type="Proteomes" id="UP001300261"/>
    </source>
</evidence>
<dbReference type="Proteomes" id="UP001300261">
    <property type="component" value="Unassembled WGS sequence"/>
</dbReference>
<keyword evidence="2 6" id="KW-0812">Transmembrane</keyword>
<dbReference type="RefSeq" id="WP_265966939.1">
    <property type="nucleotide sequence ID" value="NZ_JAPEVI010000003.1"/>
</dbReference>
<feature type="region of interest" description="Disordered" evidence="5">
    <location>
        <begin position="1"/>
        <end position="92"/>
    </location>
</feature>
<feature type="transmembrane region" description="Helical" evidence="6">
    <location>
        <begin position="108"/>
        <end position="129"/>
    </location>
</feature>
<name>A0ABT3R9L9_9HYPH</name>
<sequence>MSKKLPRTSNRTLDDLREAAKSTLQSEQESLHPAGPPATDPSSDGAAGLEADAPAGSRERGGGDTRRAQDPSAARDKNARLELRSPPPDRHAFLKNSGKLIIERHAKLAAVAGLVPMPWVDLAAIAVVVERMLRRLARLYGQPLETHRSKRLAAALLTGMAAPGIASFTTTGLLRMMPGPHLAGMAITSVAAAVLVSIIGEVYLGQLTSEALEVSA</sequence>
<organism evidence="7 8">
    <name type="scientific">Roseibium salinum</name>
    <dbReference type="NCBI Taxonomy" id="1604349"/>
    <lineage>
        <taxon>Bacteria</taxon>
        <taxon>Pseudomonadati</taxon>
        <taxon>Pseudomonadota</taxon>
        <taxon>Alphaproteobacteria</taxon>
        <taxon>Hyphomicrobiales</taxon>
        <taxon>Stappiaceae</taxon>
        <taxon>Roseibium</taxon>
    </lineage>
</organism>
<keyword evidence="4 6" id="KW-0472">Membrane</keyword>
<dbReference type="EMBL" id="JAPEVI010000003">
    <property type="protein sequence ID" value="MCX2725804.1"/>
    <property type="molecule type" value="Genomic_DNA"/>
</dbReference>